<dbReference type="Proteomes" id="UP000662466">
    <property type="component" value="Unassembled WGS sequence"/>
</dbReference>
<evidence type="ECO:0000313" key="1">
    <source>
        <dbReference type="EMBL" id="KAF7125828.1"/>
    </source>
</evidence>
<evidence type="ECO:0000313" key="3">
    <source>
        <dbReference type="Proteomes" id="UP000630445"/>
    </source>
</evidence>
<dbReference type="EMBL" id="JACBAD010001963">
    <property type="protein sequence ID" value="KAF7125828.1"/>
    <property type="molecule type" value="Genomic_DNA"/>
</dbReference>
<gene>
    <name evidence="1" type="ORF">CNMCM5793_002121</name>
    <name evidence="2" type="ORF">CNMCM6106_003647</name>
</gene>
<evidence type="ECO:0000313" key="2">
    <source>
        <dbReference type="EMBL" id="KAF7168459.1"/>
    </source>
</evidence>
<dbReference type="AlphaFoldDB" id="A0A8H6Q9S6"/>
<dbReference type="EMBL" id="JACBAF010002076">
    <property type="protein sequence ID" value="KAF7168459.1"/>
    <property type="molecule type" value="Genomic_DNA"/>
</dbReference>
<accession>A0A8H6Q9S6</accession>
<protein>
    <submittedName>
        <fullName evidence="2">Uncharacterized protein</fullName>
    </submittedName>
</protein>
<keyword evidence="3" id="KW-1185">Reference proteome</keyword>
<reference evidence="2" key="1">
    <citation type="submission" date="2020-06" db="EMBL/GenBank/DDBJ databases">
        <title>Draft genome sequences of strains closely related to Aspergillus parafelis and Aspergillus hiratsukae.</title>
        <authorList>
            <person name="Dos Santos R.A.C."/>
            <person name="Rivero-Menendez O."/>
            <person name="Steenwyk J.L."/>
            <person name="Mead M.E."/>
            <person name="Goldman G.H."/>
            <person name="Alastruey-Izquierdo A."/>
            <person name="Rokas A."/>
        </authorList>
    </citation>
    <scope>NUCLEOTIDE SEQUENCE</scope>
    <source>
        <strain evidence="1">CNM-CM5793</strain>
        <strain evidence="2">CNM-CM6106</strain>
    </source>
</reference>
<dbReference type="Proteomes" id="UP000630445">
    <property type="component" value="Unassembled WGS sequence"/>
</dbReference>
<proteinExistence type="predicted"/>
<comment type="caution">
    <text evidence="2">The sequence shown here is derived from an EMBL/GenBank/DDBJ whole genome shotgun (WGS) entry which is preliminary data.</text>
</comment>
<sequence>MSIPSAASDHVPVLEACAAQNKAGDLLPQYAVRPSPDLTSPALSEHISMPSYDLTGIHALALWMLQPNRLGIWYCQAVWIPPGGLWQAASPSSGLFAWAAPKSEATGETVGRLGLAARVELGPVIVVNVKN</sequence>
<organism evidence="2 4">
    <name type="scientific">Aspergillus hiratsukae</name>
    <dbReference type="NCBI Taxonomy" id="1194566"/>
    <lineage>
        <taxon>Eukaryota</taxon>
        <taxon>Fungi</taxon>
        <taxon>Dikarya</taxon>
        <taxon>Ascomycota</taxon>
        <taxon>Pezizomycotina</taxon>
        <taxon>Eurotiomycetes</taxon>
        <taxon>Eurotiomycetidae</taxon>
        <taxon>Eurotiales</taxon>
        <taxon>Aspergillaceae</taxon>
        <taxon>Aspergillus</taxon>
        <taxon>Aspergillus subgen. Fumigati</taxon>
    </lineage>
</organism>
<evidence type="ECO:0000313" key="4">
    <source>
        <dbReference type="Proteomes" id="UP000662466"/>
    </source>
</evidence>
<name>A0A8H6Q9S6_9EURO</name>